<dbReference type="InterPro" id="IPR036661">
    <property type="entry name" value="Luciferase-like_sf"/>
</dbReference>
<keyword evidence="1" id="KW-0285">Flavoprotein</keyword>
<proteinExistence type="predicted"/>
<evidence type="ECO:0000256" key="4">
    <source>
        <dbReference type="ARBA" id="ARBA00023033"/>
    </source>
</evidence>
<evidence type="ECO:0000256" key="1">
    <source>
        <dbReference type="ARBA" id="ARBA00022630"/>
    </source>
</evidence>
<dbReference type="Proteomes" id="UP001298593">
    <property type="component" value="Unassembled WGS sequence"/>
</dbReference>
<dbReference type="InterPro" id="IPR050172">
    <property type="entry name" value="SsuD_RutA_monooxygenase"/>
</dbReference>
<evidence type="ECO:0000259" key="5">
    <source>
        <dbReference type="Pfam" id="PF00296"/>
    </source>
</evidence>
<name>A0ABU5XT18_9MYCO</name>
<organism evidence="6 7">
    <name type="scientific">[Mycobacterium] nativiensis</name>
    <dbReference type="NCBI Taxonomy" id="2855503"/>
    <lineage>
        <taxon>Bacteria</taxon>
        <taxon>Bacillati</taxon>
        <taxon>Actinomycetota</taxon>
        <taxon>Actinomycetes</taxon>
        <taxon>Mycobacteriales</taxon>
        <taxon>Mycobacteriaceae</taxon>
        <taxon>Mycolicibacter</taxon>
    </lineage>
</organism>
<evidence type="ECO:0000313" key="7">
    <source>
        <dbReference type="Proteomes" id="UP001298593"/>
    </source>
</evidence>
<comment type="caution">
    <text evidence="6">The sequence shown here is derived from an EMBL/GenBank/DDBJ whole genome shotgun (WGS) entry which is preliminary data.</text>
</comment>
<protein>
    <submittedName>
        <fullName evidence="6">LLM class flavin-dependent oxidoreductase</fullName>
    </submittedName>
</protein>
<keyword evidence="2" id="KW-0288">FMN</keyword>
<accession>A0ABU5XT18</accession>
<dbReference type="CDD" id="cd01097">
    <property type="entry name" value="Tetrahydromethanopterin_reductase"/>
    <property type="match status" value="1"/>
</dbReference>
<evidence type="ECO:0000256" key="3">
    <source>
        <dbReference type="ARBA" id="ARBA00023002"/>
    </source>
</evidence>
<dbReference type="InterPro" id="IPR011251">
    <property type="entry name" value="Luciferase-like_dom"/>
</dbReference>
<gene>
    <name evidence="6" type="ORF">KV113_01140</name>
</gene>
<keyword evidence="4" id="KW-0503">Monooxygenase</keyword>
<dbReference type="Pfam" id="PF00296">
    <property type="entry name" value="Bac_luciferase"/>
    <property type="match status" value="1"/>
</dbReference>
<dbReference type="Gene3D" id="3.20.20.30">
    <property type="entry name" value="Luciferase-like domain"/>
    <property type="match status" value="1"/>
</dbReference>
<dbReference type="RefSeq" id="WP_224973515.1">
    <property type="nucleotide sequence ID" value="NZ_JAYJJU010000001.1"/>
</dbReference>
<keyword evidence="3" id="KW-0560">Oxidoreductase</keyword>
<evidence type="ECO:0000313" key="6">
    <source>
        <dbReference type="EMBL" id="MEB3030146.1"/>
    </source>
</evidence>
<sequence>MVEWYLFLPQVGLGVEELTLRACTAETSNFDGVAFLDHLETPMAPASPIWEAMTLATWVAAKTERLRIGHLVLCDPFRHAAVLAKQAVTLAEVSGGRFELGLGSGSMPDELAKFGFGTATGRERVVALEQTLRDLKRYWGEADDAQVPRPSQPIPLLLGGRGPRMLELVRRYADWWNLPATHIDALPGLVPQIGNARVSVQQMVGFIGKNADADEVIGKARRRYGHFGSGLVCGRADELIDYFGGLHSQGAQRFYVWFSDPAPESIAEFGESVIGGFRAND</sequence>
<reference evidence="6 7" key="1">
    <citation type="submission" date="2023-12" db="EMBL/GenBank/DDBJ databases">
        <title>Description of new species of Mycobacterium terrae complex isolated from sewage at the Sao Paulo Zoological Park Foundation in Brazil.</title>
        <authorList>
            <person name="Romagnoli C.L."/>
            <person name="Conceicao E.C."/>
            <person name="Machado E."/>
            <person name="Barreto L.B.P.F."/>
            <person name="Sharma A."/>
            <person name="Silva N.M."/>
            <person name="Marques L.E."/>
            <person name="Juliana M.A."/>
            <person name="Lourenco M.C.S."/>
            <person name="Digiampietri L.A."/>
            <person name="Suffys P.N."/>
            <person name="Viana-Niero C."/>
        </authorList>
    </citation>
    <scope>NUCLEOTIDE SEQUENCE [LARGE SCALE GENOMIC DNA]</scope>
    <source>
        <strain evidence="6 7">MYC340</strain>
    </source>
</reference>
<dbReference type="EMBL" id="JAYJJU010000001">
    <property type="protein sequence ID" value="MEB3030146.1"/>
    <property type="molecule type" value="Genomic_DNA"/>
</dbReference>
<dbReference type="SUPFAM" id="SSF51679">
    <property type="entry name" value="Bacterial luciferase-like"/>
    <property type="match status" value="1"/>
</dbReference>
<evidence type="ECO:0000256" key="2">
    <source>
        <dbReference type="ARBA" id="ARBA00022643"/>
    </source>
</evidence>
<keyword evidence="7" id="KW-1185">Reference proteome</keyword>
<dbReference type="PANTHER" id="PTHR42847">
    <property type="entry name" value="ALKANESULFONATE MONOOXYGENASE"/>
    <property type="match status" value="1"/>
</dbReference>
<dbReference type="PANTHER" id="PTHR42847:SF4">
    <property type="entry name" value="ALKANESULFONATE MONOOXYGENASE-RELATED"/>
    <property type="match status" value="1"/>
</dbReference>
<feature type="domain" description="Luciferase-like" evidence="5">
    <location>
        <begin position="18"/>
        <end position="178"/>
    </location>
</feature>